<dbReference type="eggNOG" id="ENOG502RQH2">
    <property type="taxonomic scope" value="Eukaryota"/>
</dbReference>
<dbReference type="PANTHER" id="PTHR35825:SF2">
    <property type="entry name" value="CASEIN KINASE II SUBUNIT ALPHA'-INTERACTING PROTEIN"/>
    <property type="match status" value="1"/>
</dbReference>
<gene>
    <name evidence="5" type="primary">Csnka2ip</name>
    <name evidence="2" type="ORF">I79_002834</name>
</gene>
<organism evidence="2 3">
    <name type="scientific">Cricetulus griseus</name>
    <name type="common">Chinese hamster</name>
    <name type="synonym">Cricetulus barabensis griseus</name>
    <dbReference type="NCBI Taxonomy" id="10029"/>
    <lineage>
        <taxon>Eukaryota</taxon>
        <taxon>Metazoa</taxon>
        <taxon>Chordata</taxon>
        <taxon>Craniata</taxon>
        <taxon>Vertebrata</taxon>
        <taxon>Euteleostomi</taxon>
        <taxon>Mammalia</taxon>
        <taxon>Eutheria</taxon>
        <taxon>Euarchontoglires</taxon>
        <taxon>Glires</taxon>
        <taxon>Rodentia</taxon>
        <taxon>Myomorpha</taxon>
        <taxon>Muroidea</taxon>
        <taxon>Cricetidae</taxon>
        <taxon>Cricetinae</taxon>
        <taxon>Cricetulus</taxon>
    </lineage>
</organism>
<feature type="region of interest" description="Disordered" evidence="1">
    <location>
        <begin position="49"/>
        <end position="68"/>
    </location>
</feature>
<dbReference type="PANTHER" id="PTHR35825">
    <property type="entry name" value="CASEIN KINASE II SUBUNIT ALPHA PRIME-INTERACTING PROTEIN"/>
    <property type="match status" value="1"/>
</dbReference>
<name>G3GYF8_CRIGR</name>
<dbReference type="RefSeq" id="XP_027269126.2">
    <property type="nucleotide sequence ID" value="XM_027413325.2"/>
</dbReference>
<feature type="region of interest" description="Disordered" evidence="1">
    <location>
        <begin position="336"/>
        <end position="373"/>
    </location>
</feature>
<sequence length="729" mass="79967">MVPLAYHDHRFVHLDNSQQQSTNNSPAYQYTSNTLNQCKSQPVCKEQSQNTVTVSPSTYSKKAQSFSTLPSPISKGFHGSYSRAMKSSSSHSKYPGTSSKDPYLKGSFNPSRKCLDSTLSHHKPQTTSLSSFTKTSSLETSPISLRSRLPPQKTQTSSSIDFCRKIPLLESKQRVSTSSSSSSQHQESPSLSVFWASSSLELGQSELNSTVCKTKSQKGSSLDFLLSSLSESNPKALTTPPLNNKLHRNDSIPTSSSLEGNRMSHNSPLSDSKPLKVPVSNSNNNILNLPLSQVKSRKSPLSSHSVHLPQNLPACQPKPKAVLRCDHRAGTLPSPICHPKVHSTASANDKHKARQLSPVHPKPNLSGQRVSSPKPCIKNKNAFIPGSKLQSKGNCEQIVKPEPENESTWSLDYSHPCIIKGGTVPADVVNKIVNSISKTTIQKDLSRQILFRRMRGRPNPRPGPRLSSTYTVCLDCASCVKSQCNHLTGKKDPRCATLFVIPTPESSSDGKVDVKMVLILSLPETSSSSCYQLPMKDSQHEENLEALDENLEELEKITQFFPESESDFIQGLKTNKKWLAVSAEDKDTSQEPEAIDWLFYVKNSSNIHPQTPVPAPSSSSSSSCSSISSYSSSLSIGSPSSPSPCKEPAPPPLSGYVVAKVRSYHRLPPGVSWLEFIRGTGSETTKTRQTAPPKTKHVRTRNTKSMKKGKRGPNTLFRYLQTKFQNEKS</sequence>
<reference evidence="4" key="4">
    <citation type="journal article" date="2020" name="Biotechnol. Bioeng.">
        <title>Chromosome-scale scaffolds for the Chinese hamster reference genome assembly to facilitate the study of the CHO epigenome.</title>
        <authorList>
            <person name="Hilliard W."/>
            <person name="MacDonald M."/>
            <person name="Lee K.H."/>
        </authorList>
    </citation>
    <scope>NUCLEOTIDE SEQUENCE [LARGE SCALE GENOMIC DNA]</scope>
    <source>
        <strain evidence="4">17A/GY</strain>
    </source>
</reference>
<feature type="region of interest" description="Disordered" evidence="1">
    <location>
        <begin position="80"/>
        <end position="160"/>
    </location>
</feature>
<feature type="compositionally biased region" description="Basic residues" evidence="1">
    <location>
        <begin position="694"/>
        <end position="711"/>
    </location>
</feature>
<feature type="compositionally biased region" description="Polar residues" evidence="1">
    <location>
        <begin position="681"/>
        <end position="692"/>
    </location>
</feature>
<dbReference type="Proteomes" id="UP001108280">
    <property type="component" value="Chromosome 4"/>
</dbReference>
<feature type="compositionally biased region" description="Polar residues" evidence="1">
    <location>
        <begin position="233"/>
        <end position="242"/>
    </location>
</feature>
<dbReference type="GeneID" id="100767816"/>
<dbReference type="KEGG" id="cge:100767816"/>
<feature type="region of interest" description="Disordered" evidence="1">
    <location>
        <begin position="681"/>
        <end position="714"/>
    </location>
</feature>
<feature type="compositionally biased region" description="Low complexity" evidence="1">
    <location>
        <begin position="126"/>
        <end position="141"/>
    </location>
</feature>
<dbReference type="Proteomes" id="UP000001075">
    <property type="component" value="Unassembled WGS sequence"/>
</dbReference>
<evidence type="ECO:0000313" key="4">
    <source>
        <dbReference type="Proteomes" id="UP001108280"/>
    </source>
</evidence>
<dbReference type="GO" id="GO:0016301">
    <property type="term" value="F:kinase activity"/>
    <property type="evidence" value="ECO:0007669"/>
    <property type="project" value="UniProtKB-KW"/>
</dbReference>
<keyword evidence="5" id="KW-0808">Transferase</keyword>
<dbReference type="InParanoid" id="G3GYF8"/>
<dbReference type="PaxDb" id="10029-XP_007628511.1"/>
<evidence type="ECO:0000313" key="3">
    <source>
        <dbReference type="Proteomes" id="UP000001075"/>
    </source>
</evidence>
<dbReference type="AlphaFoldDB" id="G3GYF8"/>
<proteinExistence type="predicted"/>
<keyword evidence="4" id="KW-1185">Reference proteome</keyword>
<dbReference type="EMBL" id="JH000066">
    <property type="protein sequence ID" value="EGV94994.1"/>
    <property type="molecule type" value="Genomic_DNA"/>
</dbReference>
<evidence type="ECO:0000256" key="1">
    <source>
        <dbReference type="SAM" id="MobiDB-lite"/>
    </source>
</evidence>
<evidence type="ECO:0000313" key="2">
    <source>
        <dbReference type="EMBL" id="EGV94994.1"/>
    </source>
</evidence>
<dbReference type="RefSeq" id="XP_003497315.2">
    <property type="nucleotide sequence ID" value="XM_003497267.2"/>
</dbReference>
<dbReference type="CTD" id="111064647"/>
<dbReference type="InterPro" id="IPR038954">
    <property type="entry name" value="CSNKA2IP"/>
</dbReference>
<reference evidence="5" key="5">
    <citation type="submission" date="2025-04" db="UniProtKB">
        <authorList>
            <consortium name="RefSeq"/>
        </authorList>
    </citation>
    <scope>IDENTIFICATION</scope>
    <source>
        <strain evidence="5">17A/GY</strain>
        <tissue evidence="5">Liver</tissue>
    </source>
</reference>
<feature type="compositionally biased region" description="Polar residues" evidence="1">
    <location>
        <begin position="251"/>
        <end position="270"/>
    </location>
</feature>
<reference evidence="2" key="2">
    <citation type="submission" date="2011-08" db="EMBL/GenBank/DDBJ databases">
        <title>The genomic sequence of the Chinese hamster ovary CHO-K1 cell line.</title>
        <authorList>
            <person name="Xu X."/>
            <person name="Nagarajan H."/>
            <person name="Lewis N.E."/>
            <person name="Pan S."/>
            <person name="Cai Z."/>
            <person name="Liu X."/>
            <person name="Chen W."/>
            <person name="Xie M."/>
            <person name="Wang W."/>
            <person name="Hammond S."/>
            <person name="Andersen M.R."/>
            <person name="Neff N."/>
            <person name="Passarelli B."/>
            <person name="Koh W."/>
            <person name="Fan C.H."/>
            <person name="Wang J."/>
            <person name="Gui Y."/>
            <person name="Lee K.H."/>
            <person name="Betenbaugh M.J."/>
            <person name="Quake S.R."/>
            <person name="Famili I."/>
            <person name="Palsson B.O."/>
            <person name="Wang J."/>
        </authorList>
    </citation>
    <scope>NUCLEOTIDE SEQUENCE</scope>
</reference>
<accession>G3GYF8</accession>
<protein>
    <submittedName>
        <fullName evidence="5">Casein kinase II subunit alpha'-interacting protein</fullName>
    </submittedName>
</protein>
<dbReference type="OrthoDB" id="9526609at2759"/>
<evidence type="ECO:0000313" key="5">
    <source>
        <dbReference type="RefSeq" id="XP_027269126.2"/>
    </source>
</evidence>
<feature type="region of interest" description="Disordered" evidence="1">
    <location>
        <begin position="233"/>
        <end position="277"/>
    </location>
</feature>
<keyword evidence="5" id="KW-0418">Kinase</keyword>
<reference evidence="4" key="3">
    <citation type="journal article" date="2018" name="Biotechnol. Bioeng.">
        <title>A reference genome of the Chinese hamster based on a hybrid assembly strategy.</title>
        <authorList>
            <person name="Rupp O."/>
            <person name="MacDonald M.L."/>
            <person name="Li S."/>
            <person name="Dhiman H."/>
            <person name="Polson S."/>
            <person name="Griep S."/>
            <person name="Heffner K."/>
            <person name="Hernandez I."/>
            <person name="Brinkrolf K."/>
            <person name="Jadhav V."/>
            <person name="Samoudi M."/>
            <person name="Hao H."/>
            <person name="Kingham B."/>
            <person name="Goesmann A."/>
            <person name="Betenbaugh M.J."/>
            <person name="Lewis N.E."/>
            <person name="Borth N."/>
            <person name="Lee K.H."/>
        </authorList>
    </citation>
    <scope>NUCLEOTIDE SEQUENCE [LARGE SCALE GENOMIC DNA]</scope>
    <source>
        <strain evidence="4">17A/GY</strain>
    </source>
</reference>
<reference evidence="3" key="1">
    <citation type="journal article" date="2011" name="Nat. Biotechnol.">
        <title>The genomic sequence of the Chinese hamster ovary (CHO)-K1 cell line.</title>
        <authorList>
            <person name="Xu X."/>
            <person name="Nagarajan H."/>
            <person name="Lewis N.E."/>
            <person name="Pan S."/>
            <person name="Cai Z."/>
            <person name="Liu X."/>
            <person name="Chen W."/>
            <person name="Xie M."/>
            <person name="Wang W."/>
            <person name="Hammond S."/>
            <person name="Andersen M.R."/>
            <person name="Neff N."/>
            <person name="Passarelli B."/>
            <person name="Koh W."/>
            <person name="Fan H.C."/>
            <person name="Wang J."/>
            <person name="Gui Y."/>
            <person name="Lee K.H."/>
            <person name="Betenbaugh M.J."/>
            <person name="Quake S.R."/>
            <person name="Famili I."/>
            <person name="Palsson B.O."/>
            <person name="Wang J."/>
        </authorList>
    </citation>
    <scope>NUCLEOTIDE SEQUENCE [LARGE SCALE GENOMIC DNA]</scope>
    <source>
        <strain evidence="3">CHO K1 cell line</strain>
    </source>
</reference>
<feature type="compositionally biased region" description="Low complexity" evidence="1">
    <location>
        <begin position="80"/>
        <end position="100"/>
    </location>
</feature>